<dbReference type="Gene3D" id="1.10.260.40">
    <property type="entry name" value="lambda repressor-like DNA-binding domains"/>
    <property type="match status" value="1"/>
</dbReference>
<name>A0ABX2BVY2_9BURK</name>
<evidence type="ECO:0000313" key="2">
    <source>
        <dbReference type="EMBL" id="NPT44804.1"/>
    </source>
</evidence>
<dbReference type="SMART" id="SM00530">
    <property type="entry name" value="HTH_XRE"/>
    <property type="match status" value="1"/>
</dbReference>
<dbReference type="RefSeq" id="WP_172315168.1">
    <property type="nucleotide sequence ID" value="NZ_WOEY01000103.1"/>
</dbReference>
<comment type="caution">
    <text evidence="2">The sequence shown here is derived from an EMBL/GenBank/DDBJ whole genome shotgun (WGS) entry which is preliminary data.</text>
</comment>
<evidence type="ECO:0000259" key="1">
    <source>
        <dbReference type="PROSITE" id="PS50943"/>
    </source>
</evidence>
<keyword evidence="3" id="KW-1185">Reference proteome</keyword>
<dbReference type="InterPro" id="IPR015927">
    <property type="entry name" value="Peptidase_S24_S26A/B/C"/>
</dbReference>
<proteinExistence type="predicted"/>
<protein>
    <submittedName>
        <fullName evidence="2">Helix-turn-helix domain-containing protein</fullName>
    </submittedName>
</protein>
<dbReference type="PROSITE" id="PS50943">
    <property type="entry name" value="HTH_CROC1"/>
    <property type="match status" value="1"/>
</dbReference>
<dbReference type="Proteomes" id="UP000652198">
    <property type="component" value="Unassembled WGS sequence"/>
</dbReference>
<dbReference type="InterPro" id="IPR001387">
    <property type="entry name" value="Cro/C1-type_HTH"/>
</dbReference>
<dbReference type="CDD" id="cd06529">
    <property type="entry name" value="S24_LexA-like"/>
    <property type="match status" value="1"/>
</dbReference>
<dbReference type="SUPFAM" id="SSF51306">
    <property type="entry name" value="LexA/Signal peptidase"/>
    <property type="match status" value="1"/>
</dbReference>
<sequence length="258" mass="28856">MIDDVLEKSTEKHIMKIIQGDDVGLPIRLVQKRNEAQMTQQELAEKIGIAPRNVSLYENGHARPRGETTRKLAAALACDPYWLATGKNADTQKYLANSYHETRTIKPTLTSVFVEDWETLSDEPLKFAPHFTLNPTAPSHSSDPSLFAHWVATTFSLFRATRYPGSRPENVEYPAGTVIVFDAGPTSAETLRNGDVVIYRLADEVGAPGLRRVVRENGAREIMLVSFDPVMPPIQFDELDVRIIGVVVSRCVTNHIEW</sequence>
<dbReference type="Gene3D" id="2.10.109.10">
    <property type="entry name" value="Umud Fragment, subunit A"/>
    <property type="match status" value="1"/>
</dbReference>
<reference evidence="2 3" key="1">
    <citation type="submission" date="2019-11" db="EMBL/GenBank/DDBJ databases">
        <title>Metabolism of dissolved organic matter in forest soils.</title>
        <authorList>
            <person name="Cyle K.T."/>
            <person name="Wilhelm R.C."/>
            <person name="Martinez C.E."/>
        </authorList>
    </citation>
    <scope>NUCLEOTIDE SEQUENCE [LARGE SCALE GENOMIC DNA]</scope>
    <source>
        <strain evidence="2 3">1N</strain>
    </source>
</reference>
<dbReference type="InterPro" id="IPR010982">
    <property type="entry name" value="Lambda_DNA-bd_dom_sf"/>
</dbReference>
<dbReference type="Pfam" id="PF00717">
    <property type="entry name" value="Peptidase_S24"/>
    <property type="match status" value="1"/>
</dbReference>
<organism evidence="2 3">
    <name type="scientific">Paraburkholderia solitsugae</name>
    <dbReference type="NCBI Taxonomy" id="2675748"/>
    <lineage>
        <taxon>Bacteria</taxon>
        <taxon>Pseudomonadati</taxon>
        <taxon>Pseudomonadota</taxon>
        <taxon>Betaproteobacteria</taxon>
        <taxon>Burkholderiales</taxon>
        <taxon>Burkholderiaceae</taxon>
        <taxon>Paraburkholderia</taxon>
    </lineage>
</organism>
<gene>
    <name evidence="2" type="ORF">GNZ12_26505</name>
</gene>
<accession>A0ABX2BVY2</accession>
<dbReference type="CDD" id="cd00093">
    <property type="entry name" value="HTH_XRE"/>
    <property type="match status" value="1"/>
</dbReference>
<dbReference type="Pfam" id="PF01381">
    <property type="entry name" value="HTH_3"/>
    <property type="match status" value="1"/>
</dbReference>
<dbReference type="InterPro" id="IPR039418">
    <property type="entry name" value="LexA-like"/>
</dbReference>
<dbReference type="InterPro" id="IPR036286">
    <property type="entry name" value="LexA/Signal_pep-like_sf"/>
</dbReference>
<dbReference type="EMBL" id="WOEY01000103">
    <property type="protein sequence ID" value="NPT44804.1"/>
    <property type="molecule type" value="Genomic_DNA"/>
</dbReference>
<dbReference type="SUPFAM" id="SSF47413">
    <property type="entry name" value="lambda repressor-like DNA-binding domains"/>
    <property type="match status" value="1"/>
</dbReference>
<evidence type="ECO:0000313" key="3">
    <source>
        <dbReference type="Proteomes" id="UP000652198"/>
    </source>
</evidence>
<feature type="domain" description="HTH cro/C1-type" evidence="1">
    <location>
        <begin position="29"/>
        <end position="83"/>
    </location>
</feature>